<evidence type="ECO:0000256" key="3">
    <source>
        <dbReference type="ARBA" id="ARBA00022723"/>
    </source>
</evidence>
<evidence type="ECO:0000256" key="1">
    <source>
        <dbReference type="ARBA" id="ARBA00011245"/>
    </source>
</evidence>
<keyword evidence="4 9" id="KW-0547">Nucleotide-binding</keyword>
<dbReference type="Proteomes" id="UP000034789">
    <property type="component" value="Unassembled WGS sequence"/>
</dbReference>
<dbReference type="Pfam" id="PF01406">
    <property type="entry name" value="tRNA-synt_1e"/>
    <property type="match status" value="1"/>
</dbReference>
<feature type="binding site" evidence="9">
    <location>
        <position position="45"/>
    </location>
    <ligand>
        <name>Zn(2+)</name>
        <dbReference type="ChEBI" id="CHEBI:29105"/>
    </ligand>
</feature>
<comment type="caution">
    <text evidence="9">Lacks conserved residue(s) required for the propagation of feature annotation.</text>
</comment>
<feature type="binding site" evidence="9">
    <location>
        <position position="242"/>
    </location>
    <ligand>
        <name>Zn(2+)</name>
        <dbReference type="ChEBI" id="CHEBI:29105"/>
    </ligand>
</feature>
<feature type="short sequence motif" description="'HIGH' region" evidence="9">
    <location>
        <begin position="47"/>
        <end position="57"/>
    </location>
</feature>
<dbReference type="InterPro" id="IPR015803">
    <property type="entry name" value="Cys-tRNA-ligase"/>
</dbReference>
<keyword evidence="9" id="KW-0963">Cytoplasm</keyword>
<comment type="catalytic activity">
    <reaction evidence="9">
        <text>tRNA(Cys) + L-cysteine + ATP = L-cysteinyl-tRNA(Cys) + AMP + diphosphate</text>
        <dbReference type="Rhea" id="RHEA:17773"/>
        <dbReference type="Rhea" id="RHEA-COMP:9661"/>
        <dbReference type="Rhea" id="RHEA-COMP:9679"/>
        <dbReference type="ChEBI" id="CHEBI:30616"/>
        <dbReference type="ChEBI" id="CHEBI:33019"/>
        <dbReference type="ChEBI" id="CHEBI:35235"/>
        <dbReference type="ChEBI" id="CHEBI:78442"/>
        <dbReference type="ChEBI" id="CHEBI:78517"/>
        <dbReference type="ChEBI" id="CHEBI:456215"/>
        <dbReference type="EC" id="6.1.1.16"/>
    </reaction>
</comment>
<accession>A0A0G2B0N4</accession>
<dbReference type="PANTHER" id="PTHR10890:SF3">
    <property type="entry name" value="CYSTEINE--TRNA LIGASE, CYTOPLASMIC"/>
    <property type="match status" value="1"/>
</dbReference>
<dbReference type="InterPro" id="IPR032678">
    <property type="entry name" value="tRNA-synt_1_cat_dom"/>
</dbReference>
<keyword evidence="2 9" id="KW-0436">Ligase</keyword>
<feature type="binding site" evidence="9">
    <location>
        <position position="267"/>
    </location>
    <ligand>
        <name>Zn(2+)</name>
        <dbReference type="ChEBI" id="CHEBI:29105"/>
    </ligand>
</feature>
<protein>
    <recommendedName>
        <fullName evidence="9">Cysteine--tRNA ligase</fullName>
        <ecNumber evidence="9">6.1.1.16</ecNumber>
    </recommendedName>
    <alternativeName>
        <fullName evidence="9">Cysteinyl-tRNA synthetase</fullName>
        <shortName evidence="9">CysRS</shortName>
    </alternativeName>
</protein>
<evidence type="ECO:0000256" key="8">
    <source>
        <dbReference type="ARBA" id="ARBA00023146"/>
    </source>
</evidence>
<dbReference type="GO" id="GO:0004817">
    <property type="term" value="F:cysteine-tRNA ligase activity"/>
    <property type="evidence" value="ECO:0007669"/>
    <property type="project" value="UniProtKB-UniRule"/>
</dbReference>
<dbReference type="GO" id="GO:0006423">
    <property type="term" value="P:cysteinyl-tRNA aminoacylation"/>
    <property type="evidence" value="ECO:0007669"/>
    <property type="project" value="UniProtKB-UniRule"/>
</dbReference>
<proteinExistence type="inferred from homology"/>
<evidence type="ECO:0000313" key="12">
    <source>
        <dbReference type="EMBL" id="KKW47452.1"/>
    </source>
</evidence>
<keyword evidence="7 9" id="KW-0648">Protein biosynthesis</keyword>
<feature type="domain" description="Cysteinyl-tRNA ligase anticodon binding" evidence="11">
    <location>
        <begin position="444"/>
        <end position="485"/>
    </location>
</feature>
<sequence>MTAMWFDFLFRKPKRPPLFFFNTLGKSKQEFTLPSRAREVRMYNCGPTVYDVQHIGNLSAYVFADVLRRTLEYNGYAVKQVVNITDVGHLSSDADEGEDKMSTGLRREGLAPTLENMKTMAERYARRFLEDVRTLNVDTERIVFPRASDYVPAQIAMVQTLEEKGYAYRAEDGVYFDTSRLTAYGVLGGANLADLKERARIETKATKRNPTDFALWKFSSGKDAIGWDSPWGKGFPGWHIECSAMINACLGKQIDIHTGGVEHIPIHHNNEIAQSEAATGKRPLARFWMHRAHIQIEGEKIAKREGAVVRLSEVVGRGFHPMALRYLFLSSHYRTHSNFTWNALDAAQTAFLRLRRLVDTEKKAGAAPEPWRKKLHERFNDDLDTPGALALLWEMVKERGLSRENIRAGVLDADRILGLGLAKPDAAAEALCRKTFGAPVESNAIPGRVRTLLEAREAARKEKNWQHADSLRAELRKLDYIVEDTSEGPRLFKKT</sequence>
<evidence type="ECO:0000256" key="6">
    <source>
        <dbReference type="ARBA" id="ARBA00022840"/>
    </source>
</evidence>
<dbReference type="InterPro" id="IPR056411">
    <property type="entry name" value="CysS_C"/>
</dbReference>
<keyword evidence="8 9" id="KW-0030">Aminoacyl-tRNA synthetase</keyword>
<comment type="subunit">
    <text evidence="1 9">Monomer.</text>
</comment>
<evidence type="ECO:0000259" key="11">
    <source>
        <dbReference type="Pfam" id="PF23493"/>
    </source>
</evidence>
<dbReference type="SUPFAM" id="SSF47323">
    <property type="entry name" value="Anticodon-binding domain of a subclass of class I aminoacyl-tRNA synthetases"/>
    <property type="match status" value="1"/>
</dbReference>
<organism evidence="12 13">
    <name type="scientific">Candidatus Kaiserbacteria bacterium GW2011_GWA2_58_9</name>
    <dbReference type="NCBI Taxonomy" id="1618672"/>
    <lineage>
        <taxon>Bacteria</taxon>
        <taxon>Candidatus Kaiseribacteriota</taxon>
    </lineage>
</organism>
<dbReference type="Gene3D" id="3.40.50.620">
    <property type="entry name" value="HUPs"/>
    <property type="match status" value="1"/>
</dbReference>
<dbReference type="HAMAP" id="MF_00041">
    <property type="entry name" value="Cys_tRNA_synth"/>
    <property type="match status" value="1"/>
</dbReference>
<dbReference type="GO" id="GO:0008270">
    <property type="term" value="F:zinc ion binding"/>
    <property type="evidence" value="ECO:0007669"/>
    <property type="project" value="UniProtKB-UniRule"/>
</dbReference>
<evidence type="ECO:0000256" key="2">
    <source>
        <dbReference type="ARBA" id="ARBA00022598"/>
    </source>
</evidence>
<keyword evidence="5 9" id="KW-0862">Zinc</keyword>
<evidence type="ECO:0000256" key="7">
    <source>
        <dbReference type="ARBA" id="ARBA00022917"/>
    </source>
</evidence>
<evidence type="ECO:0000256" key="4">
    <source>
        <dbReference type="ARBA" id="ARBA00022741"/>
    </source>
</evidence>
<dbReference type="InterPro" id="IPR014729">
    <property type="entry name" value="Rossmann-like_a/b/a_fold"/>
</dbReference>
<dbReference type="Gene3D" id="1.20.120.640">
    <property type="entry name" value="Anticodon-binding domain of a subclass of class I aminoacyl-tRNA synthetases"/>
    <property type="match status" value="1"/>
</dbReference>
<comment type="caution">
    <text evidence="12">The sequence shown here is derived from an EMBL/GenBank/DDBJ whole genome shotgun (WGS) entry which is preliminary data.</text>
</comment>
<keyword evidence="3 9" id="KW-0479">Metal-binding</keyword>
<dbReference type="PATRIC" id="fig|1618672.3.peg.266"/>
<dbReference type="InterPro" id="IPR009080">
    <property type="entry name" value="tRNAsynth_Ia_anticodon-bd"/>
</dbReference>
<evidence type="ECO:0000313" key="13">
    <source>
        <dbReference type="Proteomes" id="UP000034789"/>
    </source>
</evidence>
<dbReference type="PANTHER" id="PTHR10890">
    <property type="entry name" value="CYSTEINYL-TRNA SYNTHETASE"/>
    <property type="match status" value="1"/>
</dbReference>
<dbReference type="GO" id="GO:0005829">
    <property type="term" value="C:cytosol"/>
    <property type="evidence" value="ECO:0007669"/>
    <property type="project" value="TreeGrafter"/>
</dbReference>
<evidence type="ECO:0000256" key="5">
    <source>
        <dbReference type="ARBA" id="ARBA00022833"/>
    </source>
</evidence>
<dbReference type="EMBL" id="LCSD01000012">
    <property type="protein sequence ID" value="KKW47452.1"/>
    <property type="molecule type" value="Genomic_DNA"/>
</dbReference>
<feature type="binding site" evidence="9">
    <location>
        <position position="271"/>
    </location>
    <ligand>
        <name>Zn(2+)</name>
        <dbReference type="ChEBI" id="CHEBI:29105"/>
    </ligand>
</feature>
<feature type="binding site" evidence="9">
    <location>
        <position position="303"/>
    </location>
    <ligand>
        <name>ATP</name>
        <dbReference type="ChEBI" id="CHEBI:30616"/>
    </ligand>
</feature>
<gene>
    <name evidence="9" type="primary">cysS</name>
    <name evidence="12" type="ORF">UY98_C0012G0014</name>
</gene>
<comment type="cofactor">
    <cofactor evidence="9">
        <name>Zn(2+)</name>
        <dbReference type="ChEBI" id="CHEBI:29105"/>
    </cofactor>
    <text evidence="9">Binds 1 zinc ion per subunit.</text>
</comment>
<dbReference type="GO" id="GO:0005524">
    <property type="term" value="F:ATP binding"/>
    <property type="evidence" value="ECO:0007669"/>
    <property type="project" value="UniProtKB-UniRule"/>
</dbReference>
<comment type="subcellular location">
    <subcellularLocation>
        <location evidence="9">Cytoplasm</location>
    </subcellularLocation>
</comment>
<reference evidence="12 13" key="1">
    <citation type="journal article" date="2015" name="Nature">
        <title>rRNA introns, odd ribosomes, and small enigmatic genomes across a large radiation of phyla.</title>
        <authorList>
            <person name="Brown C.T."/>
            <person name="Hug L.A."/>
            <person name="Thomas B.C."/>
            <person name="Sharon I."/>
            <person name="Castelle C.J."/>
            <person name="Singh A."/>
            <person name="Wilkins M.J."/>
            <person name="Williams K.H."/>
            <person name="Banfield J.F."/>
        </authorList>
    </citation>
    <scope>NUCLEOTIDE SEQUENCE [LARGE SCALE GENOMIC DNA]</scope>
</reference>
<evidence type="ECO:0000259" key="10">
    <source>
        <dbReference type="Pfam" id="PF01406"/>
    </source>
</evidence>
<dbReference type="InterPro" id="IPR024909">
    <property type="entry name" value="Cys-tRNA/MSH_ligase"/>
</dbReference>
<keyword evidence="6 9" id="KW-0067">ATP-binding</keyword>
<dbReference type="SUPFAM" id="SSF52374">
    <property type="entry name" value="Nucleotidylyl transferase"/>
    <property type="match status" value="1"/>
</dbReference>
<dbReference type="PRINTS" id="PR00983">
    <property type="entry name" value="TRNASYNTHCYS"/>
</dbReference>
<name>A0A0G2B0N4_9BACT</name>
<dbReference type="AlphaFoldDB" id="A0A0G2B0N4"/>
<dbReference type="EC" id="6.1.1.16" evidence="9"/>
<feature type="domain" description="tRNA synthetases class I catalytic" evidence="10">
    <location>
        <begin position="34"/>
        <end position="348"/>
    </location>
</feature>
<comment type="similarity">
    <text evidence="9">Belongs to the class-I aminoacyl-tRNA synthetase family.</text>
</comment>
<evidence type="ECO:0000256" key="9">
    <source>
        <dbReference type="HAMAP-Rule" id="MF_00041"/>
    </source>
</evidence>
<dbReference type="NCBIfam" id="TIGR00435">
    <property type="entry name" value="cysS"/>
    <property type="match status" value="1"/>
</dbReference>
<dbReference type="Pfam" id="PF23493">
    <property type="entry name" value="CysS_C"/>
    <property type="match status" value="1"/>
</dbReference>